<dbReference type="Proteomes" id="UP000245252">
    <property type="component" value="Unassembled WGS sequence"/>
</dbReference>
<sequence length="70" mass="7835">MTDLKRNEARRRESHVENDNWTRKAGHLHTDAELGNETVPADEETEGATNALEAPPLPPEMAKDGKTDRI</sequence>
<keyword evidence="3" id="KW-1185">Reference proteome</keyword>
<feature type="compositionally biased region" description="Basic and acidic residues" evidence="1">
    <location>
        <begin position="1"/>
        <end position="32"/>
    </location>
</feature>
<gene>
    <name evidence="2" type="ORF">DEM27_22020</name>
</gene>
<evidence type="ECO:0000313" key="2">
    <source>
        <dbReference type="EMBL" id="PWE54007.1"/>
    </source>
</evidence>
<feature type="compositionally biased region" description="Basic and acidic residues" evidence="1">
    <location>
        <begin position="61"/>
        <end position="70"/>
    </location>
</feature>
<organism evidence="2 3">
    <name type="scientific">Metarhizobium album</name>
    <dbReference type="NCBI Taxonomy" id="2182425"/>
    <lineage>
        <taxon>Bacteria</taxon>
        <taxon>Pseudomonadati</taxon>
        <taxon>Pseudomonadota</taxon>
        <taxon>Alphaproteobacteria</taxon>
        <taxon>Hyphomicrobiales</taxon>
        <taxon>Rhizobiaceae</taxon>
        <taxon>Metarhizobium</taxon>
    </lineage>
</organism>
<dbReference type="RefSeq" id="WP_109460415.1">
    <property type="nucleotide sequence ID" value="NZ_QFBC01000012.1"/>
</dbReference>
<name>A0A2U2DL19_9HYPH</name>
<feature type="region of interest" description="Disordered" evidence="1">
    <location>
        <begin position="1"/>
        <end position="70"/>
    </location>
</feature>
<protein>
    <submittedName>
        <fullName evidence="2">Uncharacterized protein</fullName>
    </submittedName>
</protein>
<dbReference type="EMBL" id="QFBC01000012">
    <property type="protein sequence ID" value="PWE54007.1"/>
    <property type="molecule type" value="Genomic_DNA"/>
</dbReference>
<reference evidence="2 3" key="1">
    <citation type="submission" date="2018-05" db="EMBL/GenBank/DDBJ databases">
        <title>The draft genome of strain NS-104.</title>
        <authorList>
            <person name="Hang P."/>
            <person name="Jiang J."/>
        </authorList>
    </citation>
    <scope>NUCLEOTIDE SEQUENCE [LARGE SCALE GENOMIC DNA]</scope>
    <source>
        <strain evidence="2 3">NS-104</strain>
    </source>
</reference>
<dbReference type="AlphaFoldDB" id="A0A2U2DL19"/>
<evidence type="ECO:0000313" key="3">
    <source>
        <dbReference type="Proteomes" id="UP000245252"/>
    </source>
</evidence>
<accession>A0A2U2DL19</accession>
<evidence type="ECO:0000256" key="1">
    <source>
        <dbReference type="SAM" id="MobiDB-lite"/>
    </source>
</evidence>
<comment type="caution">
    <text evidence="2">The sequence shown here is derived from an EMBL/GenBank/DDBJ whole genome shotgun (WGS) entry which is preliminary data.</text>
</comment>
<proteinExistence type="predicted"/>